<gene>
    <name evidence="10" type="primary">xcpW</name>
    <name evidence="10" type="ORF">NCTC11544_03007</name>
</gene>
<proteinExistence type="inferred from homology"/>
<dbReference type="Pfam" id="PF11612">
    <property type="entry name" value="T2SSJ"/>
    <property type="match status" value="1"/>
</dbReference>
<evidence type="ECO:0000256" key="1">
    <source>
        <dbReference type="ARBA" id="ARBA00004377"/>
    </source>
</evidence>
<dbReference type="GO" id="GO:0015627">
    <property type="term" value="C:type II protein secretion system complex"/>
    <property type="evidence" value="ECO:0007669"/>
    <property type="project" value="InterPro"/>
</dbReference>
<dbReference type="AlphaFoldDB" id="A0A379ZWH1"/>
<dbReference type="Pfam" id="PF07963">
    <property type="entry name" value="N_methyl"/>
    <property type="match status" value="1"/>
</dbReference>
<dbReference type="NCBIfam" id="TIGR02532">
    <property type="entry name" value="IV_pilin_GFxxxE"/>
    <property type="match status" value="1"/>
</dbReference>
<evidence type="ECO:0000256" key="5">
    <source>
        <dbReference type="ARBA" id="ARBA00022481"/>
    </source>
</evidence>
<dbReference type="PROSITE" id="PS00409">
    <property type="entry name" value="PROKAR_NTER_METHYL"/>
    <property type="match status" value="1"/>
</dbReference>
<dbReference type="GO" id="GO:0015628">
    <property type="term" value="P:protein secretion by the type II secretion system"/>
    <property type="evidence" value="ECO:0007669"/>
    <property type="project" value="InterPro"/>
</dbReference>
<evidence type="ECO:0000313" key="11">
    <source>
        <dbReference type="Proteomes" id="UP000255529"/>
    </source>
</evidence>
<evidence type="ECO:0000256" key="7">
    <source>
        <dbReference type="ARBA" id="ARBA00022692"/>
    </source>
</evidence>
<keyword evidence="7" id="KW-0812">Transmembrane</keyword>
<dbReference type="Gene3D" id="3.10.610.10">
    <property type="entry name" value="GSPII I/J protein-like"/>
    <property type="match status" value="1"/>
</dbReference>
<dbReference type="RefSeq" id="WP_115183702.1">
    <property type="nucleotide sequence ID" value="NZ_CAMKUF010000003.1"/>
</dbReference>
<evidence type="ECO:0000313" key="10">
    <source>
        <dbReference type="EMBL" id="SUI68760.1"/>
    </source>
</evidence>
<dbReference type="PANTHER" id="PTHR39583:SF2">
    <property type="entry name" value="TYPE II SECRETION SYSTEM PROTEIN J"/>
    <property type="match status" value="1"/>
</dbReference>
<dbReference type="InterPro" id="IPR051621">
    <property type="entry name" value="T2SS_protein_J"/>
</dbReference>
<dbReference type="GO" id="GO:0005886">
    <property type="term" value="C:plasma membrane"/>
    <property type="evidence" value="ECO:0007669"/>
    <property type="project" value="UniProtKB-SubCell"/>
</dbReference>
<name>A0A379ZWH1_9GAMM</name>
<dbReference type="InterPro" id="IPR010055">
    <property type="entry name" value="T2SS_protein-GspJ"/>
</dbReference>
<evidence type="ECO:0000256" key="3">
    <source>
        <dbReference type="ARBA" id="ARBA00021539"/>
    </source>
</evidence>
<dbReference type="Proteomes" id="UP000255529">
    <property type="component" value="Unassembled WGS sequence"/>
</dbReference>
<dbReference type="InterPro" id="IPR012902">
    <property type="entry name" value="N_methyl_site"/>
</dbReference>
<comment type="similarity">
    <text evidence="2">Belongs to the GSP J family.</text>
</comment>
<protein>
    <recommendedName>
        <fullName evidence="3">Type II secretion system protein J</fullName>
    </recommendedName>
</protein>
<evidence type="ECO:0000256" key="4">
    <source>
        <dbReference type="ARBA" id="ARBA00022475"/>
    </source>
</evidence>
<keyword evidence="4" id="KW-1003">Cell membrane</keyword>
<organism evidence="10 11">
    <name type="scientific">Serratia quinivorans</name>
    <dbReference type="NCBI Taxonomy" id="137545"/>
    <lineage>
        <taxon>Bacteria</taxon>
        <taxon>Pseudomonadati</taxon>
        <taxon>Pseudomonadota</taxon>
        <taxon>Gammaproteobacteria</taxon>
        <taxon>Enterobacterales</taxon>
        <taxon>Yersiniaceae</taxon>
        <taxon>Serratia</taxon>
    </lineage>
</organism>
<dbReference type="EMBL" id="UGYN01000002">
    <property type="protein sequence ID" value="SUI68760.1"/>
    <property type="molecule type" value="Genomic_DNA"/>
</dbReference>
<dbReference type="NCBIfam" id="TIGR01711">
    <property type="entry name" value="gspJ"/>
    <property type="match status" value="1"/>
</dbReference>
<dbReference type="InterPro" id="IPR045584">
    <property type="entry name" value="Pilin-like"/>
</dbReference>
<dbReference type="SUPFAM" id="SSF54523">
    <property type="entry name" value="Pili subunits"/>
    <property type="match status" value="1"/>
</dbReference>
<comment type="subcellular location">
    <subcellularLocation>
        <location evidence="1">Cell inner membrane</location>
        <topology evidence="1">Single-pass membrane protein</topology>
    </subcellularLocation>
</comment>
<sequence length="197" mass="21798">MPNPEQKGFTLIEMMLAIAIFSLMSLMASQLLSSIVKNNAIVQTQANALTQIQQALALMERDVRQTLLFLPDHPLRTNLGTAQVGEASPTLALLRSNWLNPGGLLPRSSLERVSYRLHDGQLQRLSYPTPDAPEDKARVVTLLQGVERFQLRHRLTGRWQEGAFNGAGLPQAIEVSVTLFDRGELQRIFLTADGEAA</sequence>
<keyword evidence="6" id="KW-0997">Cell inner membrane</keyword>
<dbReference type="Gene3D" id="2.10.70.20">
    <property type="entry name" value="gspk-gspi-gspj complex like domains"/>
    <property type="match status" value="1"/>
</dbReference>
<evidence type="ECO:0000256" key="2">
    <source>
        <dbReference type="ARBA" id="ARBA00011084"/>
    </source>
</evidence>
<dbReference type="PANTHER" id="PTHR39583">
    <property type="entry name" value="TYPE II SECRETION SYSTEM PROTEIN J-RELATED"/>
    <property type="match status" value="1"/>
</dbReference>
<evidence type="ECO:0000256" key="8">
    <source>
        <dbReference type="ARBA" id="ARBA00022989"/>
    </source>
</evidence>
<keyword evidence="9" id="KW-0472">Membrane</keyword>
<keyword evidence="8" id="KW-1133">Transmembrane helix</keyword>
<accession>A0A379ZWH1</accession>
<reference evidence="10 11" key="1">
    <citation type="submission" date="2018-06" db="EMBL/GenBank/DDBJ databases">
        <authorList>
            <consortium name="Pathogen Informatics"/>
            <person name="Doyle S."/>
        </authorList>
    </citation>
    <scope>NUCLEOTIDE SEQUENCE [LARGE SCALE GENOMIC DNA]</scope>
    <source>
        <strain evidence="10 11">NCTC11544</strain>
    </source>
</reference>
<evidence type="ECO:0000256" key="6">
    <source>
        <dbReference type="ARBA" id="ARBA00022519"/>
    </source>
</evidence>
<evidence type="ECO:0000256" key="9">
    <source>
        <dbReference type="ARBA" id="ARBA00023136"/>
    </source>
</evidence>
<keyword evidence="5" id="KW-0488">Methylation</keyword>